<dbReference type="RefSeq" id="WP_116794294.1">
    <property type="nucleotide sequence ID" value="NZ_LSLH01000001.1"/>
</dbReference>
<accession>A0A3E1IQK9</accession>
<sequence length="452" mass="46724">MLNKKAIAALAAGATLLSGMAFAAPAFAKDEAPKCTPVAADKLAELKKAVTEAKRAVAKAERDLADAKDTFDEGTDAYTTAKGLVDAYKLAVKNFNDAVDAATAAAGKDNEGAKKDAAKAAAKAVNKAAGEAKKNATFKGVVLADIAENGNATKIASDTTFDEKLNAAKPNKSTISAKKVALEEAKSALEDAKADLAKAECKDVPADPDHKNDQDPTPTPQGKDVQHTLIDKVRFAKMMLDDADDALAHAKATLKDKTAALAAATAELKARTNDLDNAKLRLNEFLASGVSDSATQTRLSDAVDRAEAHVLRATAAFAKANGEYKDALAKAFAAVDAYNKALLDYKAIYNEAVANGVNPALLPPVVTSDPLSKNFPQVPGAKALYDSALSGKFGQEVKKILEEASSKKADAKKADAKKSAAPLAKTGAAVALAAVAASVLAGMGAALRKIRH</sequence>
<proteinExistence type="predicted"/>
<gene>
    <name evidence="5" type="ORF">AXE76_03620</name>
</gene>
<evidence type="ECO:0000256" key="2">
    <source>
        <dbReference type="SAM" id="MobiDB-lite"/>
    </source>
</evidence>
<evidence type="ECO:0000256" key="4">
    <source>
        <dbReference type="SAM" id="SignalP"/>
    </source>
</evidence>
<evidence type="ECO:0000256" key="1">
    <source>
        <dbReference type="SAM" id="Coils"/>
    </source>
</evidence>
<evidence type="ECO:0000313" key="5">
    <source>
        <dbReference type="EMBL" id="RFD75281.1"/>
    </source>
</evidence>
<name>A0A3E1IQK9_GARVA</name>
<feature type="chain" id="PRO_5038729928" description="Peptidase" evidence="4">
    <location>
        <begin position="24"/>
        <end position="452"/>
    </location>
</feature>
<feature type="transmembrane region" description="Helical" evidence="3">
    <location>
        <begin position="427"/>
        <end position="447"/>
    </location>
</feature>
<feature type="region of interest" description="Disordered" evidence="2">
    <location>
        <begin position="203"/>
        <end position="226"/>
    </location>
</feature>
<keyword evidence="3" id="KW-0472">Membrane</keyword>
<feature type="coiled-coil region" evidence="1">
    <location>
        <begin position="43"/>
        <end position="70"/>
    </location>
</feature>
<feature type="coiled-coil region" evidence="1">
    <location>
        <begin position="247"/>
        <end position="281"/>
    </location>
</feature>
<protein>
    <recommendedName>
        <fullName evidence="7">Peptidase</fullName>
    </recommendedName>
</protein>
<evidence type="ECO:0000256" key="3">
    <source>
        <dbReference type="SAM" id="Phobius"/>
    </source>
</evidence>
<comment type="caution">
    <text evidence="5">The sequence shown here is derived from an EMBL/GenBank/DDBJ whole genome shotgun (WGS) entry which is preliminary data.</text>
</comment>
<keyword evidence="6" id="KW-1185">Reference proteome</keyword>
<feature type="compositionally biased region" description="Basic and acidic residues" evidence="2">
    <location>
        <begin position="203"/>
        <end position="214"/>
    </location>
</feature>
<reference evidence="5 6" key="1">
    <citation type="submission" date="2016-02" db="EMBL/GenBank/DDBJ databases">
        <title>Gardnerella vaginalis Subgroups Defined by cpn60 Sequencing and Sialidase Activity in Isolates from Canada, Belgium and Kenya.</title>
        <authorList>
            <person name="Schellenberg J."/>
            <person name="Paramel Jayaprakash T."/>
            <person name="Withana Gamage N."/>
            <person name="Patterson M.H."/>
            <person name="Vaneechoutte M."/>
            <person name="Hill J.E."/>
        </authorList>
    </citation>
    <scope>NUCLEOTIDE SEQUENCE [LARGE SCALE GENOMIC DNA]</scope>
    <source>
        <strain evidence="5 6">N160</strain>
    </source>
</reference>
<evidence type="ECO:0000313" key="6">
    <source>
        <dbReference type="Proteomes" id="UP000258888"/>
    </source>
</evidence>
<keyword evidence="1" id="KW-0175">Coiled coil</keyword>
<organism evidence="5 6">
    <name type="scientific">Gardnerella vaginalis</name>
    <dbReference type="NCBI Taxonomy" id="2702"/>
    <lineage>
        <taxon>Bacteria</taxon>
        <taxon>Bacillati</taxon>
        <taxon>Actinomycetota</taxon>
        <taxon>Actinomycetes</taxon>
        <taxon>Bifidobacteriales</taxon>
        <taxon>Bifidobacteriaceae</taxon>
        <taxon>Gardnerella</taxon>
    </lineage>
</organism>
<keyword evidence="3" id="KW-1133">Transmembrane helix</keyword>
<feature type="signal peptide" evidence="4">
    <location>
        <begin position="1"/>
        <end position="23"/>
    </location>
</feature>
<keyword evidence="3" id="KW-0812">Transmembrane</keyword>
<evidence type="ECO:0008006" key="7">
    <source>
        <dbReference type="Google" id="ProtNLM"/>
    </source>
</evidence>
<dbReference type="EMBL" id="LSLH01000001">
    <property type="protein sequence ID" value="RFD75281.1"/>
    <property type="molecule type" value="Genomic_DNA"/>
</dbReference>
<dbReference type="Proteomes" id="UP000258888">
    <property type="component" value="Unassembled WGS sequence"/>
</dbReference>
<keyword evidence="4" id="KW-0732">Signal</keyword>
<feature type="coiled-coil region" evidence="1">
    <location>
        <begin position="175"/>
        <end position="202"/>
    </location>
</feature>
<dbReference type="AlphaFoldDB" id="A0A3E1IQK9"/>